<dbReference type="EMBL" id="JAIWYP010000001">
    <property type="protein sequence ID" value="KAH3890831.1"/>
    <property type="molecule type" value="Genomic_DNA"/>
</dbReference>
<evidence type="ECO:0000313" key="1">
    <source>
        <dbReference type="EMBL" id="KAH3890831.1"/>
    </source>
</evidence>
<gene>
    <name evidence="1" type="ORF">DPMN_014920</name>
</gene>
<keyword evidence="2" id="KW-1185">Reference proteome</keyword>
<reference evidence="1" key="1">
    <citation type="journal article" date="2019" name="bioRxiv">
        <title>The Genome of the Zebra Mussel, Dreissena polymorpha: A Resource for Invasive Species Research.</title>
        <authorList>
            <person name="McCartney M.A."/>
            <person name="Auch B."/>
            <person name="Kono T."/>
            <person name="Mallez S."/>
            <person name="Zhang Y."/>
            <person name="Obille A."/>
            <person name="Becker A."/>
            <person name="Abrahante J.E."/>
            <person name="Garbe J."/>
            <person name="Badalamenti J.P."/>
            <person name="Herman A."/>
            <person name="Mangelson H."/>
            <person name="Liachko I."/>
            <person name="Sullivan S."/>
            <person name="Sone E.D."/>
            <person name="Koren S."/>
            <person name="Silverstein K.A.T."/>
            <person name="Beckman K.B."/>
            <person name="Gohl D.M."/>
        </authorList>
    </citation>
    <scope>NUCLEOTIDE SEQUENCE</scope>
    <source>
        <strain evidence="1">Duluth1</strain>
        <tissue evidence="1">Whole animal</tissue>
    </source>
</reference>
<dbReference type="Proteomes" id="UP000828390">
    <property type="component" value="Unassembled WGS sequence"/>
</dbReference>
<name>A0A9D4NAM3_DREPO</name>
<evidence type="ECO:0000313" key="2">
    <source>
        <dbReference type="Proteomes" id="UP000828390"/>
    </source>
</evidence>
<reference evidence="1" key="2">
    <citation type="submission" date="2020-11" db="EMBL/GenBank/DDBJ databases">
        <authorList>
            <person name="McCartney M.A."/>
            <person name="Auch B."/>
            <person name="Kono T."/>
            <person name="Mallez S."/>
            <person name="Becker A."/>
            <person name="Gohl D.M."/>
            <person name="Silverstein K.A.T."/>
            <person name="Koren S."/>
            <person name="Bechman K.B."/>
            <person name="Herman A."/>
            <person name="Abrahante J.E."/>
            <person name="Garbe J."/>
        </authorList>
    </citation>
    <scope>NUCLEOTIDE SEQUENCE</scope>
    <source>
        <strain evidence="1">Duluth1</strain>
        <tissue evidence="1">Whole animal</tissue>
    </source>
</reference>
<protein>
    <submittedName>
        <fullName evidence="1">Uncharacterized protein</fullName>
    </submittedName>
</protein>
<accession>A0A9D4NAM3</accession>
<proteinExistence type="predicted"/>
<sequence>MSCLLQIPTVTPQEEEEIVNNIMSIRKRAMDELTTSIDTAHRKQQKDFKMRQTKNYVALKEGDR</sequence>
<comment type="caution">
    <text evidence="1">The sequence shown here is derived from an EMBL/GenBank/DDBJ whole genome shotgun (WGS) entry which is preliminary data.</text>
</comment>
<organism evidence="1 2">
    <name type="scientific">Dreissena polymorpha</name>
    <name type="common">Zebra mussel</name>
    <name type="synonym">Mytilus polymorpha</name>
    <dbReference type="NCBI Taxonomy" id="45954"/>
    <lineage>
        <taxon>Eukaryota</taxon>
        <taxon>Metazoa</taxon>
        <taxon>Spiralia</taxon>
        <taxon>Lophotrochozoa</taxon>
        <taxon>Mollusca</taxon>
        <taxon>Bivalvia</taxon>
        <taxon>Autobranchia</taxon>
        <taxon>Heteroconchia</taxon>
        <taxon>Euheterodonta</taxon>
        <taxon>Imparidentia</taxon>
        <taxon>Neoheterodontei</taxon>
        <taxon>Myida</taxon>
        <taxon>Dreissenoidea</taxon>
        <taxon>Dreissenidae</taxon>
        <taxon>Dreissena</taxon>
    </lineage>
</organism>
<dbReference type="AlphaFoldDB" id="A0A9D4NAM3"/>